<name>A0ABQ6N7Q8_9STRA</name>
<proteinExistence type="predicted"/>
<evidence type="ECO:0000256" key="7">
    <source>
        <dbReference type="ARBA" id="ARBA00047899"/>
    </source>
</evidence>
<evidence type="ECO:0000256" key="9">
    <source>
        <dbReference type="SAM" id="MobiDB-lite"/>
    </source>
</evidence>
<dbReference type="EC" id="2.7.11.1" evidence="1"/>
<dbReference type="PANTHER" id="PTHR22967:SF57">
    <property type="entry name" value="AUXILIN, ISOFORM A-RELATED"/>
    <property type="match status" value="1"/>
</dbReference>
<keyword evidence="5" id="KW-0418">Kinase</keyword>
<feature type="region of interest" description="Disordered" evidence="9">
    <location>
        <begin position="246"/>
        <end position="267"/>
    </location>
</feature>
<keyword evidence="6" id="KW-0067">ATP-binding</keyword>
<evidence type="ECO:0000313" key="11">
    <source>
        <dbReference type="EMBL" id="GMI42295.1"/>
    </source>
</evidence>
<evidence type="ECO:0000256" key="6">
    <source>
        <dbReference type="ARBA" id="ARBA00022840"/>
    </source>
</evidence>
<feature type="domain" description="Protein kinase" evidence="10">
    <location>
        <begin position="1"/>
        <end position="240"/>
    </location>
</feature>
<dbReference type="SMART" id="SM00220">
    <property type="entry name" value="S_TKc"/>
    <property type="match status" value="1"/>
</dbReference>
<feature type="region of interest" description="Disordered" evidence="9">
    <location>
        <begin position="424"/>
        <end position="446"/>
    </location>
</feature>
<comment type="catalytic activity">
    <reaction evidence="7">
        <text>L-threonyl-[protein] + ATP = O-phospho-L-threonyl-[protein] + ADP + H(+)</text>
        <dbReference type="Rhea" id="RHEA:46608"/>
        <dbReference type="Rhea" id="RHEA-COMP:11060"/>
        <dbReference type="Rhea" id="RHEA-COMP:11605"/>
        <dbReference type="ChEBI" id="CHEBI:15378"/>
        <dbReference type="ChEBI" id="CHEBI:30013"/>
        <dbReference type="ChEBI" id="CHEBI:30616"/>
        <dbReference type="ChEBI" id="CHEBI:61977"/>
        <dbReference type="ChEBI" id="CHEBI:456216"/>
        <dbReference type="EC" id="2.7.11.1"/>
    </reaction>
</comment>
<protein>
    <recommendedName>
        <fullName evidence="1">non-specific serine/threonine protein kinase</fullName>
        <ecNumber evidence="1">2.7.11.1</ecNumber>
    </recommendedName>
</protein>
<reference evidence="11 12" key="1">
    <citation type="journal article" date="2023" name="Commun. Biol.">
        <title>Genome analysis of Parmales, the sister group of diatoms, reveals the evolutionary specialization of diatoms from phago-mixotrophs to photoautotrophs.</title>
        <authorList>
            <person name="Ban H."/>
            <person name="Sato S."/>
            <person name="Yoshikawa S."/>
            <person name="Yamada K."/>
            <person name="Nakamura Y."/>
            <person name="Ichinomiya M."/>
            <person name="Sato N."/>
            <person name="Blanc-Mathieu R."/>
            <person name="Endo H."/>
            <person name="Kuwata A."/>
            <person name="Ogata H."/>
        </authorList>
    </citation>
    <scope>NUCLEOTIDE SEQUENCE [LARGE SCALE GENOMIC DNA]</scope>
</reference>
<dbReference type="InterPro" id="IPR000719">
    <property type="entry name" value="Prot_kinase_dom"/>
</dbReference>
<dbReference type="PANTHER" id="PTHR22967">
    <property type="entry name" value="SERINE/THREONINE PROTEIN KINASE"/>
    <property type="match status" value="1"/>
</dbReference>
<evidence type="ECO:0000256" key="4">
    <source>
        <dbReference type="ARBA" id="ARBA00022741"/>
    </source>
</evidence>
<keyword evidence="12" id="KW-1185">Reference proteome</keyword>
<dbReference type="Gene3D" id="1.10.510.10">
    <property type="entry name" value="Transferase(Phosphotransferase) domain 1"/>
    <property type="match status" value="1"/>
</dbReference>
<accession>A0ABQ6N7Q8</accession>
<dbReference type="Pfam" id="PF00069">
    <property type="entry name" value="Pkinase"/>
    <property type="match status" value="1"/>
</dbReference>
<comment type="catalytic activity">
    <reaction evidence="8">
        <text>L-seryl-[protein] + ATP = O-phospho-L-seryl-[protein] + ADP + H(+)</text>
        <dbReference type="Rhea" id="RHEA:17989"/>
        <dbReference type="Rhea" id="RHEA-COMP:9863"/>
        <dbReference type="Rhea" id="RHEA-COMP:11604"/>
        <dbReference type="ChEBI" id="CHEBI:15378"/>
        <dbReference type="ChEBI" id="CHEBI:29999"/>
        <dbReference type="ChEBI" id="CHEBI:30616"/>
        <dbReference type="ChEBI" id="CHEBI:83421"/>
        <dbReference type="ChEBI" id="CHEBI:456216"/>
        <dbReference type="EC" id="2.7.11.1"/>
    </reaction>
</comment>
<evidence type="ECO:0000256" key="8">
    <source>
        <dbReference type="ARBA" id="ARBA00048679"/>
    </source>
</evidence>
<dbReference type="EMBL" id="BRYB01001059">
    <property type="protein sequence ID" value="GMI42295.1"/>
    <property type="molecule type" value="Genomic_DNA"/>
</dbReference>
<keyword evidence="3" id="KW-0808">Transferase</keyword>
<evidence type="ECO:0000259" key="10">
    <source>
        <dbReference type="PROSITE" id="PS50011"/>
    </source>
</evidence>
<comment type="caution">
    <text evidence="11">The sequence shown here is derived from an EMBL/GenBank/DDBJ whole genome shotgun (WGS) entry which is preliminary data.</text>
</comment>
<evidence type="ECO:0000256" key="5">
    <source>
        <dbReference type="ARBA" id="ARBA00022777"/>
    </source>
</evidence>
<dbReference type="InterPro" id="IPR008271">
    <property type="entry name" value="Ser/Thr_kinase_AS"/>
</dbReference>
<dbReference type="SUPFAM" id="SSF56112">
    <property type="entry name" value="Protein kinase-like (PK-like)"/>
    <property type="match status" value="1"/>
</dbReference>
<dbReference type="InterPro" id="IPR011009">
    <property type="entry name" value="Kinase-like_dom_sf"/>
</dbReference>
<dbReference type="PROSITE" id="PS00108">
    <property type="entry name" value="PROTEIN_KINASE_ST"/>
    <property type="match status" value="1"/>
</dbReference>
<gene>
    <name evidence="11" type="ORF">TeGR_g6627</name>
</gene>
<evidence type="ECO:0000313" key="12">
    <source>
        <dbReference type="Proteomes" id="UP001165060"/>
    </source>
</evidence>
<sequence>ATSVQTDEQKRVCETEVRMLSKFGSHPNVVSLIDSVLRPSGRGRMDHLILLEFVEGGHVLDRVRAMSEGRERPWGLAGVVRALGQISLAVLHLHEADVTHRDLKLENFLLGPDGICRLCDFGSAVEGEVPLATQADRARAEEVIGKTTTQMYRAPEMVDLYMTGALTKATDVWALGCCLYTMAFFRNTFEEGSNLAILSAKYAVPPGHEYGPAVPTLLEYMLCPDAGARLTISEVLHSLQAVASGLPVPPRPRQPASSTGPAHSARVGAFRTDGQGITKRQQGFVAGTEQKALDPNSAAARRMRGRAQGGQAAPAPAPAPAAPAAASFGSDFSGDPWGGVPASSSSASDGFGDPFGAAPPAAAPPAAGFESGPFDAAPAPAPAADAFAAGGADFFGAPAPAAFPAAGDPFSAAPAGGDPFSAAPAGGDMFAAPPAPSPAAAGAFDSNPFDAPPAGAAAAPAADAFAGASAAQPFAFGAVGQMPVGMGMGQPPQGMGMGQVQGMTPQQQQQAAWQQQQANQNMFNSVGGF</sequence>
<evidence type="ECO:0000256" key="2">
    <source>
        <dbReference type="ARBA" id="ARBA00022527"/>
    </source>
</evidence>
<evidence type="ECO:0000256" key="1">
    <source>
        <dbReference type="ARBA" id="ARBA00012513"/>
    </source>
</evidence>
<keyword evidence="4" id="KW-0547">Nucleotide-binding</keyword>
<feature type="non-terminal residue" evidence="11">
    <location>
        <position position="1"/>
    </location>
</feature>
<keyword evidence="2" id="KW-0723">Serine/threonine-protein kinase</keyword>
<organism evidence="11 12">
    <name type="scientific">Tetraparma gracilis</name>
    <dbReference type="NCBI Taxonomy" id="2962635"/>
    <lineage>
        <taxon>Eukaryota</taxon>
        <taxon>Sar</taxon>
        <taxon>Stramenopiles</taxon>
        <taxon>Ochrophyta</taxon>
        <taxon>Bolidophyceae</taxon>
        <taxon>Parmales</taxon>
        <taxon>Triparmaceae</taxon>
        <taxon>Tetraparma</taxon>
    </lineage>
</organism>
<feature type="region of interest" description="Disordered" evidence="9">
    <location>
        <begin position="283"/>
        <end position="376"/>
    </location>
</feature>
<dbReference type="PROSITE" id="PS50011">
    <property type="entry name" value="PROTEIN_KINASE_DOM"/>
    <property type="match status" value="1"/>
</dbReference>
<feature type="compositionally biased region" description="Low complexity" evidence="9">
    <location>
        <begin position="338"/>
        <end position="376"/>
    </location>
</feature>
<dbReference type="Proteomes" id="UP001165060">
    <property type="component" value="Unassembled WGS sequence"/>
</dbReference>
<evidence type="ECO:0000256" key="3">
    <source>
        <dbReference type="ARBA" id="ARBA00022679"/>
    </source>
</evidence>